<sequence length="89" mass="10382">MAKWSLLLNAGGFNARQKIFFGCRKFKLLSKYKGVGRKLDFFVEQFRQALSAIHLNAQKMLSFLWFSGMIRTHFLTPIQLNTKKDQVIL</sequence>
<evidence type="ECO:0000313" key="1">
    <source>
        <dbReference type="EMBL" id="KQH83676.1"/>
    </source>
</evidence>
<keyword evidence="2" id="KW-1185">Reference proteome</keyword>
<dbReference type="AlphaFoldDB" id="A0A0Q2XR02"/>
<dbReference type="InParanoid" id="A0A0Q2XR02"/>
<evidence type="ECO:0000313" key="2">
    <source>
        <dbReference type="Proteomes" id="UP000051221"/>
    </source>
</evidence>
<protein>
    <submittedName>
        <fullName evidence="1">Uncharacterized protein</fullName>
    </submittedName>
</protein>
<dbReference type="EMBL" id="LKHS01000033">
    <property type="protein sequence ID" value="KQH83676.1"/>
    <property type="molecule type" value="Genomic_DNA"/>
</dbReference>
<name>A0A0Q2XR02_VIBFU</name>
<organism evidence="1 2">
    <name type="scientific">Vibrio furnissii</name>
    <dbReference type="NCBI Taxonomy" id="29494"/>
    <lineage>
        <taxon>Bacteria</taxon>
        <taxon>Pseudomonadati</taxon>
        <taxon>Pseudomonadota</taxon>
        <taxon>Gammaproteobacteria</taxon>
        <taxon>Vibrionales</taxon>
        <taxon>Vibrionaceae</taxon>
        <taxon>Vibrio</taxon>
    </lineage>
</organism>
<dbReference type="Proteomes" id="UP000051221">
    <property type="component" value="Unassembled WGS sequence"/>
</dbReference>
<accession>A0A0Q2XR02</accession>
<gene>
    <name evidence="1" type="ORF">AMR76_21960</name>
</gene>
<comment type="caution">
    <text evidence="1">The sequence shown here is derived from an EMBL/GenBank/DDBJ whole genome shotgun (WGS) entry which is preliminary data.</text>
</comment>
<proteinExistence type="predicted"/>
<reference evidence="1 2" key="1">
    <citation type="submission" date="2015-08" db="EMBL/GenBank/DDBJ databases">
        <title>Antibacterial properties of a collection of Vibrionaceae strains.</title>
        <authorList>
            <person name="Giubergia S."/>
        </authorList>
    </citation>
    <scope>NUCLEOTIDE SEQUENCE [LARGE SCALE GENOMIC DNA]</scope>
    <source>
        <strain evidence="1 2">S0821</strain>
    </source>
</reference>